<dbReference type="InterPro" id="IPR056810">
    <property type="entry name" value="GNC1-like_N"/>
</dbReference>
<dbReference type="InterPro" id="IPR016024">
    <property type="entry name" value="ARM-type_fold"/>
</dbReference>
<dbReference type="Pfam" id="PF02985">
    <property type="entry name" value="HEAT"/>
    <property type="match status" value="1"/>
</dbReference>
<dbReference type="GO" id="GO:0005829">
    <property type="term" value="C:cytosol"/>
    <property type="evidence" value="ECO:0007669"/>
    <property type="project" value="TreeGrafter"/>
</dbReference>
<accession>A0A9P6U040</accession>
<dbReference type="InterPro" id="IPR056809">
    <property type="entry name" value="HEAT_GCN1_fung"/>
</dbReference>
<dbReference type="Pfam" id="PF24984">
    <property type="entry name" value="HEAT_EF3_GNC1"/>
    <property type="match status" value="1"/>
</dbReference>
<dbReference type="Pfam" id="PF24987">
    <property type="entry name" value="HEAT_EF3_N"/>
    <property type="match status" value="2"/>
</dbReference>
<evidence type="ECO:0000313" key="8">
    <source>
        <dbReference type="Proteomes" id="UP000807716"/>
    </source>
</evidence>
<keyword evidence="2" id="KW-0677">Repeat</keyword>
<reference evidence="7" key="1">
    <citation type="journal article" date="2020" name="Fungal Divers.">
        <title>Resolving the Mortierellaceae phylogeny through synthesis of multi-gene phylogenetics and phylogenomics.</title>
        <authorList>
            <person name="Vandepol N."/>
            <person name="Liber J."/>
            <person name="Desiro A."/>
            <person name="Na H."/>
            <person name="Kennedy M."/>
            <person name="Barry K."/>
            <person name="Grigoriev I.V."/>
            <person name="Miller A.N."/>
            <person name="O'Donnell K."/>
            <person name="Stajich J.E."/>
            <person name="Bonito G."/>
        </authorList>
    </citation>
    <scope>NUCLEOTIDE SEQUENCE</scope>
    <source>
        <strain evidence="7">BC1065</strain>
    </source>
</reference>
<feature type="repeat" description="HEAT" evidence="4">
    <location>
        <begin position="1661"/>
        <end position="1699"/>
    </location>
</feature>
<dbReference type="EMBL" id="JAAAJB010000582">
    <property type="protein sequence ID" value="KAG0253420.1"/>
    <property type="molecule type" value="Genomic_DNA"/>
</dbReference>
<comment type="similarity">
    <text evidence="1">Belongs to the GCN1 family.</text>
</comment>
<dbReference type="Pfam" id="PF24993">
    <property type="entry name" value="GNC1_N"/>
    <property type="match status" value="1"/>
</dbReference>
<feature type="domain" description="TOG" evidence="6">
    <location>
        <begin position="1930"/>
        <end position="2150"/>
    </location>
</feature>
<dbReference type="SUPFAM" id="SSF48371">
    <property type="entry name" value="ARM repeat"/>
    <property type="match status" value="4"/>
</dbReference>
<organism evidence="7 8">
    <name type="scientific">Actinomortierella ambigua</name>
    <dbReference type="NCBI Taxonomy" id="1343610"/>
    <lineage>
        <taxon>Eukaryota</taxon>
        <taxon>Fungi</taxon>
        <taxon>Fungi incertae sedis</taxon>
        <taxon>Mucoromycota</taxon>
        <taxon>Mortierellomycotina</taxon>
        <taxon>Mortierellomycetes</taxon>
        <taxon>Mortierellales</taxon>
        <taxon>Mortierellaceae</taxon>
        <taxon>Actinomortierella</taxon>
    </lineage>
</organism>
<evidence type="ECO:0000259" key="6">
    <source>
        <dbReference type="SMART" id="SM01349"/>
    </source>
</evidence>
<feature type="compositionally biased region" description="Low complexity" evidence="5">
    <location>
        <begin position="836"/>
        <end position="853"/>
    </location>
</feature>
<dbReference type="PROSITE" id="PS50077">
    <property type="entry name" value="HEAT_REPEAT"/>
    <property type="match status" value="3"/>
</dbReference>
<gene>
    <name evidence="7" type="primary">GCN1</name>
    <name evidence="7" type="ORF">DFQ27_007421</name>
</gene>
<evidence type="ECO:0000256" key="5">
    <source>
        <dbReference type="SAM" id="MobiDB-lite"/>
    </source>
</evidence>
<dbReference type="FunFam" id="1.25.10.10:FF:000096">
    <property type="entry name" value="eIF-2-alpha kinase activator gcn1"/>
    <property type="match status" value="1"/>
</dbReference>
<keyword evidence="8" id="KW-1185">Reference proteome</keyword>
<name>A0A9P6U040_9FUNG</name>
<dbReference type="PANTHER" id="PTHR23346">
    <property type="entry name" value="TRANSLATIONAL ACTIVATOR GCN1-RELATED"/>
    <property type="match status" value="1"/>
</dbReference>
<comment type="caution">
    <text evidence="7">The sequence shown here is derived from an EMBL/GenBank/DDBJ whole genome shotgun (WGS) entry which is preliminary data.</text>
</comment>
<dbReference type="FunFam" id="1.25.10.10:FF:000090">
    <property type="entry name" value="eIF-2-alpha kinase activator GCN1"/>
    <property type="match status" value="1"/>
</dbReference>
<dbReference type="PANTHER" id="PTHR23346:SF7">
    <property type="entry name" value="STALLED RIBOSOME SENSOR GCN1"/>
    <property type="match status" value="1"/>
</dbReference>
<evidence type="ECO:0000313" key="7">
    <source>
        <dbReference type="EMBL" id="KAG0253420.1"/>
    </source>
</evidence>
<feature type="domain" description="TOG" evidence="6">
    <location>
        <begin position="1371"/>
        <end position="1601"/>
    </location>
</feature>
<dbReference type="InterPro" id="IPR021133">
    <property type="entry name" value="HEAT_type_2"/>
</dbReference>
<evidence type="ECO:0000256" key="4">
    <source>
        <dbReference type="PROSITE-ProRule" id="PRU00103"/>
    </source>
</evidence>
<dbReference type="Pfam" id="PF12074">
    <property type="entry name" value="Gcn1_N"/>
    <property type="match status" value="1"/>
</dbReference>
<dbReference type="InterPro" id="IPR034085">
    <property type="entry name" value="TOG"/>
</dbReference>
<dbReference type="Pfam" id="PF24916">
    <property type="entry name" value="HEAT_GCN1_fung"/>
    <property type="match status" value="1"/>
</dbReference>
<dbReference type="GO" id="GO:0030295">
    <property type="term" value="F:protein kinase activator activity"/>
    <property type="evidence" value="ECO:0007669"/>
    <property type="project" value="UniProtKB-ARBA"/>
</dbReference>
<proteinExistence type="inferred from homology"/>
<dbReference type="Gene3D" id="1.25.10.10">
    <property type="entry name" value="Leucine-rich Repeat Variant"/>
    <property type="match status" value="7"/>
</dbReference>
<feature type="repeat" description="HEAT" evidence="4">
    <location>
        <begin position="1542"/>
        <end position="1580"/>
    </location>
</feature>
<dbReference type="OrthoDB" id="5148094at2759"/>
<dbReference type="InterPro" id="IPR057546">
    <property type="entry name" value="HEAT_GCN1"/>
</dbReference>
<dbReference type="SMART" id="SM01349">
    <property type="entry name" value="TOG"/>
    <property type="match status" value="2"/>
</dbReference>
<dbReference type="InterPro" id="IPR000357">
    <property type="entry name" value="HEAT"/>
</dbReference>
<dbReference type="Proteomes" id="UP000807716">
    <property type="component" value="Unassembled WGS sequence"/>
</dbReference>
<dbReference type="Pfam" id="PF23271">
    <property type="entry name" value="HEAT_GCN1"/>
    <property type="match status" value="1"/>
</dbReference>
<sequence length="2703" mass="293549">MAASESLTSHDPSENTWQEYLRDTVLPSVTISSLNERSQFLHLLLVRVKRKDLPVELLPALIRLLLLSYPRYNDRASRLVVLDVLKELNNWNSEEFLKAIVPRVQQEVDKLCVKNAEGANSSAPGSRFVFLTWVNLLVTCALAHESKTAAKLLISCQAVLLDGLVGEFKKSFVSGALSDTRRCLRKNSSSIPLYLEHLTTASTTPTFQNAVLLGTVVDVALRLKSKAAAGKQAVETFKDAIIKYYVSNLISSKQAVPARSATAFNDFFRHFVSLDTYKASIQPTAERSVLRAPEIVLGLLVHLMKALSFDPSPIFSSLQDPLLSSLRSSNESTRSSAVSLFKQLAGQCKQEEDVLKVVTEMTKQLTTGKVTSPDHRGLYFDCLGSTAVLTSDAVSTKVVQGLTTMTAKETNEGAVKIGIEALVLHLGNLLASEKTFPEVAAATKAGVDALASARGSLRKTWAAGVGSIIWNAAAPTHTLAKHFAPFLPPLIAAYNKIQAAPLTYKDGPLDGYVAVAVASRLAEIGESSDAGRQFVKSAMATSPKPSLVLFDKVYTKLTTAEEGVWFVHALESLITDKELSEDAKAAVGTAFVYAASCSPFAEARREAYSALRRAAQRAPESVATLIRQAVERWVLDLEVGAKDSTTTLAASTMAVDPHVSTYRLAEILAAVTSYNKDADQMVMSRLMVELIVLAHHEAIASPTKKYDWMTLAQRAHLDPGHLVEDYQKRVEELIMDAASLDSTSPQMYKAAMSAISSLVFIAPDTMISMFIGHIVQDLDSTPLETITEQDVAIWKHPEGELYVDVLRGMKKATPDRSRVAFDEKKYQREVSKALNSGKKPASGGAAAASSGPKLTRDEQASVDAQLAKESKIRKSVQDTYLHLTRGLATIRALVNGNAEELTARLVELVRLLLNGVVKLGGPLVGSDAVETYLDLGMCVADRLESVRAPLAIATLRALEVNEVPANWTEEPLEDLVSRVLYRLRYATEKEPLLPSSFAYCFPLIHFILENSGVVGADKKASDAKDVRQEQVQIAVDIVSFHCMSGESESLPRQEMIASLLSIIKEYPHLAKIAKTSLGDLTRAMGDTTSLEEIEVLLKGLLYNETLVRQATLAALEPVELTVINFSRELWVACYDSDENNAKMAFELWEDNGMEVEPVYADDLLPLIVHDNAFVRDAAGKAIAGAVKLYPDTVTDTLNRIYALYADKAQPIVPQYNEFGLVIQESLNKKDPSDQRLGLAHALKNIAPMMTAEDLKPFANFLIRQEALGDRNADVRQGMLDAGLAMINAHGPEHVHSLIPEFEAYLSEPAHNSETHDRIRESAVVLFGALARHLDASSPKIPSAVEKLIETLKTPSEPVQVAVANCLPGLIKSIPAQVPSLLKRLTDAAFHSPKYAERRGAAYGLAGVIKGRGISSLKEFSVMATLKAAIDDKKDPHAREGAMLAFETLSLTLGRLFEPYVIQILPLLLVCFGDPVADVRHATSDTSRAIMGKLSGHCVKLIMPSLLAGLDDRQWRTKKGSVELLGSMAFLAPKQLSISLPTIIPRLSEVLTDSHTAVQDAARLALTQFGEVISNPEIQDLVPIMMAALCDPNVKTHPALTALLGTSFVHYIDAPSLALVMPILERGLRERATDIKKKASQIVGNMASLTDQKDLIPYLPRLLPGVKEVLVDPVPEARATAAKALGTLVEKLGEHNFPELVHELLSTLKSDTSGVDRQGAAQGLSEVLAGLGLERLEGLLPEIIVNTDSAKAYIREGFISLLVYLPATFGQRFQPYLGRIIPPILMGLADESEYVREASMRAGQMIISNYATKAVDLLLPELERGLFDDNWRIRQASVQLVGDLLFRITGTSRQTYIGTGEETADADADEEAVEEYSGADATRKKLLEVLGRDRRDRILASLYIVRADSSAVVRHASLTVWKSLVNNTPRMLREILSTMMTLIIRNLASSSYDRRMVAARTLGDMVRKLGEAVLSEIIPILEAGLDSTESDTRQGVCIGLSEIMATAGKTHVADYVDSIIPSVRKALLDESPEVREAAAQAFDTLHQCVGPKAIDEILPSLLASLHTGDKSAYALEGLKEIMAVRSNVVFPVLIPTLIAQPITAFNARALGSLVSVAGAALNRRLTNILAALIQSKIAEQDEDTLEALDSTITALLKSIDNNDGAHTLMMMLFELVKSEDPMKRVSGCNMVATFCQESTLDISRYVADWIRVLVSLLDDRTHEVVVAALAGLNAVTRTVRKEDMEGLVQSVRRAIRGVGMPGVDLPGFCLPKGIAPLLPIFLQGLMNGSNSIREASALAIGDMIQRTSADALKPFVTQITGPLIRIVGDRHPGEVKSAILSTLSLLLQKVPAHLKPFLPQLQRTFIKSLTDTSSPAVRVKAAAALSILISLQSRVDPLVTELVASIKASEPGVRETVLSALESVVSKIGAGMGDVAKRSVIGVVMEGLDAGQPESMWLASAKVLGGFCKHQSTEDASYLVQTLVLGDELSLTAAMLAANAILAERPELLIETGHVQAVANAALNAIPNAVEKSSTNGVLVVGKMLMSDAYEVDGVLMGELVSKLTQALAMDIAIESKRLALVCLRAFARKRPDLVEPKLKEVVPAMMACVRERVIPIKLAAERALLFSLQLQYNDGVYQQYLGTIDTAASKQLVDYHRRILSKLAINERQRLENLHGGYDPEAEEEDAEVYAVGGLEVGQKEDE</sequence>
<dbReference type="Pfam" id="PF25801">
    <property type="entry name" value="HEAT_GCN1_C_2"/>
    <property type="match status" value="1"/>
</dbReference>
<dbReference type="GO" id="GO:0034198">
    <property type="term" value="P:cellular response to amino acid starvation"/>
    <property type="evidence" value="ECO:0007669"/>
    <property type="project" value="TreeGrafter"/>
</dbReference>
<dbReference type="GO" id="GO:1904688">
    <property type="term" value="P:regulation of cytoplasmic translational initiation"/>
    <property type="evidence" value="ECO:0007669"/>
    <property type="project" value="UniProtKB-ARBA"/>
</dbReference>
<evidence type="ECO:0000256" key="2">
    <source>
        <dbReference type="ARBA" id="ARBA00022737"/>
    </source>
</evidence>
<dbReference type="InterPro" id="IPR011989">
    <property type="entry name" value="ARM-like"/>
</dbReference>
<feature type="repeat" description="HEAT" evidence="4">
    <location>
        <begin position="2018"/>
        <end position="2055"/>
    </location>
</feature>
<protein>
    <recommendedName>
        <fullName evidence="3">eIF-2-alpha kinase activator GCN1</fullName>
    </recommendedName>
</protein>
<evidence type="ECO:0000256" key="1">
    <source>
        <dbReference type="ARBA" id="ARBA00007366"/>
    </source>
</evidence>
<evidence type="ECO:0000256" key="3">
    <source>
        <dbReference type="ARBA" id="ARBA00072275"/>
    </source>
</evidence>
<dbReference type="InterPro" id="IPR022716">
    <property type="entry name" value="Gcn1_N"/>
</dbReference>
<feature type="region of interest" description="Disordered" evidence="5">
    <location>
        <begin position="832"/>
        <end position="860"/>
    </location>
</feature>